<comment type="subcellular location">
    <subcellularLocation>
        <location evidence="1">Membrane</location>
        <topology evidence="1">Multi-pass membrane protein</topology>
    </subcellularLocation>
</comment>
<accession>A0A7J5Y4N9</accession>
<evidence type="ECO:0000313" key="8">
    <source>
        <dbReference type="Proteomes" id="UP000518266"/>
    </source>
</evidence>
<feature type="transmembrane region" description="Helical" evidence="5">
    <location>
        <begin position="21"/>
        <end position="44"/>
    </location>
</feature>
<evidence type="ECO:0000256" key="3">
    <source>
        <dbReference type="ARBA" id="ARBA00022989"/>
    </source>
</evidence>
<organism evidence="7 8">
    <name type="scientific">Dissostichus mawsoni</name>
    <name type="common">Antarctic cod</name>
    <dbReference type="NCBI Taxonomy" id="36200"/>
    <lineage>
        <taxon>Eukaryota</taxon>
        <taxon>Metazoa</taxon>
        <taxon>Chordata</taxon>
        <taxon>Craniata</taxon>
        <taxon>Vertebrata</taxon>
        <taxon>Euteleostomi</taxon>
        <taxon>Actinopterygii</taxon>
        <taxon>Neopterygii</taxon>
        <taxon>Teleostei</taxon>
        <taxon>Neoteleostei</taxon>
        <taxon>Acanthomorphata</taxon>
        <taxon>Eupercaria</taxon>
        <taxon>Perciformes</taxon>
        <taxon>Notothenioidei</taxon>
        <taxon>Nototheniidae</taxon>
        <taxon>Dissostichus</taxon>
    </lineage>
</organism>
<reference evidence="7 8" key="1">
    <citation type="submission" date="2020-03" db="EMBL/GenBank/DDBJ databases">
        <title>Dissostichus mawsoni Genome sequencing and assembly.</title>
        <authorList>
            <person name="Park H."/>
        </authorList>
    </citation>
    <scope>NUCLEOTIDE SEQUENCE [LARGE SCALE GENOMIC DNA]</scope>
    <source>
        <strain evidence="7">DM0001</strain>
        <tissue evidence="7">Muscle</tissue>
    </source>
</reference>
<name>A0A7J5Y4N9_DISMA</name>
<keyword evidence="4 5" id="KW-0472">Membrane</keyword>
<dbReference type="Pfam" id="PF07690">
    <property type="entry name" value="MFS_1"/>
    <property type="match status" value="1"/>
</dbReference>
<feature type="transmembrane region" description="Helical" evidence="5">
    <location>
        <begin position="280"/>
        <end position="298"/>
    </location>
</feature>
<feature type="transmembrane region" description="Helical" evidence="5">
    <location>
        <begin position="544"/>
        <end position="564"/>
    </location>
</feature>
<dbReference type="PANTHER" id="PTHR24064">
    <property type="entry name" value="SOLUTE CARRIER FAMILY 22 MEMBER"/>
    <property type="match status" value="1"/>
</dbReference>
<feature type="transmembrane region" description="Helical" evidence="5">
    <location>
        <begin position="192"/>
        <end position="211"/>
    </location>
</feature>
<feature type="transmembrane region" description="Helical" evidence="5">
    <location>
        <begin position="250"/>
        <end position="274"/>
    </location>
</feature>
<evidence type="ECO:0000313" key="7">
    <source>
        <dbReference type="EMBL" id="KAF3843298.1"/>
    </source>
</evidence>
<feature type="transmembrane region" description="Helical" evidence="5">
    <location>
        <begin position="421"/>
        <end position="442"/>
    </location>
</feature>
<sequence length="617" mass="68623">MQDYEESVSFLGTWGPFQKRVFLLLCLTSIPGGYNLLSVIFLLATPSHHCHIPAQSNLSEDWIQASIPVQVAGGRPERSSCSRYELDLVQNLSAVGGKPALNWILNQSSAEVLMSSLKREGCKDGWTYSTEHYKSTVVSEVLSYTAAVEFTPTPLSSVCLLILYLHFCCIFSTCRFVFQFNLVCSDQFGRKPVLFGAIFALSLFSSAVAFAPSWPVFIALFFMLGMGQITCYISAFVLGSELLMGSTRVIFSSLCLPFVYVIATLLLPVTAYLVSSWRHLSLTMAVPGLACLPFWWLIPESPRWLVSRGRFQEAELLLRSAALHNRVEAPYVIFIPANVRTSNLSSILLKIIYDGHCTAVSVSPQVEKETSEKVESTSILDLLKTANIRNVTLMLWIIWFSLNVSFFGLSFNMSALYGNPFLNYFLLTAVELPAYTASWLVARSLPRRLSCISFTLLGALALLLIQITLDSHPAITLTLVLLGKFGILAGIAVLYMFTSELSPTVIRNTAMSSSAMFSRVGSSVSPYLLQLGETFNYIHHTVEFLPWIIVGCLSLLSVLVCFFLPETFRQPLIDTIEQMPPVQRFRWPWASTPPPEDDGKLAKEQTTAPEIICTSRL</sequence>
<keyword evidence="8" id="KW-1185">Reference proteome</keyword>
<proteinExistence type="predicted"/>
<dbReference type="PROSITE" id="PS50850">
    <property type="entry name" value="MFS"/>
    <property type="match status" value="1"/>
</dbReference>
<evidence type="ECO:0000256" key="1">
    <source>
        <dbReference type="ARBA" id="ARBA00004141"/>
    </source>
</evidence>
<feature type="transmembrane region" description="Helical" evidence="5">
    <location>
        <begin position="393"/>
        <end position="415"/>
    </location>
</feature>
<evidence type="ECO:0000256" key="5">
    <source>
        <dbReference type="SAM" id="Phobius"/>
    </source>
</evidence>
<gene>
    <name evidence="7" type="ORF">F7725_002147</name>
</gene>
<comment type="caution">
    <text evidence="7">The sequence shown here is derived from an EMBL/GenBank/DDBJ whole genome shotgun (WGS) entry which is preliminary data.</text>
</comment>
<dbReference type="AlphaFoldDB" id="A0A7J5Y4N9"/>
<dbReference type="Gene3D" id="1.20.1250.20">
    <property type="entry name" value="MFS general substrate transporter like domains"/>
    <property type="match status" value="1"/>
</dbReference>
<dbReference type="EMBL" id="JAAKFY010000018">
    <property type="protein sequence ID" value="KAF3843298.1"/>
    <property type="molecule type" value="Genomic_DNA"/>
</dbReference>
<feature type="transmembrane region" description="Helical" evidence="5">
    <location>
        <begin position="217"/>
        <end position="238"/>
    </location>
</feature>
<dbReference type="InterPro" id="IPR036259">
    <property type="entry name" value="MFS_trans_sf"/>
</dbReference>
<dbReference type="InterPro" id="IPR020846">
    <property type="entry name" value="MFS_dom"/>
</dbReference>
<dbReference type="Proteomes" id="UP000518266">
    <property type="component" value="Unassembled WGS sequence"/>
</dbReference>
<protein>
    <recommendedName>
        <fullName evidence="6">Major facilitator superfamily (MFS) profile domain-containing protein</fullName>
    </recommendedName>
</protein>
<dbReference type="SUPFAM" id="SSF103473">
    <property type="entry name" value="MFS general substrate transporter"/>
    <property type="match status" value="1"/>
</dbReference>
<keyword evidence="3 5" id="KW-1133">Transmembrane helix</keyword>
<dbReference type="GO" id="GO:0022857">
    <property type="term" value="F:transmembrane transporter activity"/>
    <property type="evidence" value="ECO:0007669"/>
    <property type="project" value="InterPro"/>
</dbReference>
<dbReference type="GO" id="GO:0016020">
    <property type="term" value="C:membrane"/>
    <property type="evidence" value="ECO:0007669"/>
    <property type="project" value="UniProtKB-SubCell"/>
</dbReference>
<evidence type="ECO:0000256" key="2">
    <source>
        <dbReference type="ARBA" id="ARBA00022692"/>
    </source>
</evidence>
<evidence type="ECO:0000259" key="6">
    <source>
        <dbReference type="PROSITE" id="PS50850"/>
    </source>
</evidence>
<dbReference type="InterPro" id="IPR011701">
    <property type="entry name" value="MFS"/>
</dbReference>
<dbReference type="OrthoDB" id="5141738at2759"/>
<evidence type="ECO:0000256" key="4">
    <source>
        <dbReference type="ARBA" id="ARBA00023136"/>
    </source>
</evidence>
<feature type="transmembrane region" description="Helical" evidence="5">
    <location>
        <begin position="449"/>
        <end position="469"/>
    </location>
</feature>
<feature type="transmembrane region" description="Helical" evidence="5">
    <location>
        <begin position="161"/>
        <end position="180"/>
    </location>
</feature>
<keyword evidence="2 5" id="KW-0812">Transmembrane</keyword>
<feature type="transmembrane region" description="Helical" evidence="5">
    <location>
        <begin position="475"/>
        <end position="497"/>
    </location>
</feature>
<feature type="domain" description="Major facilitator superfamily (MFS) profile" evidence="6">
    <location>
        <begin position="95"/>
        <end position="569"/>
    </location>
</feature>